<gene>
    <name evidence="5" type="ORF">PB01_01470</name>
</gene>
<evidence type="ECO:0000256" key="3">
    <source>
        <dbReference type="ARBA" id="ARBA00023239"/>
    </source>
</evidence>
<protein>
    <recommendedName>
        <fullName evidence="7">Ureidoglycolate hydrolase</fullName>
    </recommendedName>
</protein>
<dbReference type="Proteomes" id="UP000325517">
    <property type="component" value="Chromosome"/>
</dbReference>
<evidence type="ECO:0000313" key="5">
    <source>
        <dbReference type="EMBL" id="QFF97587.1"/>
    </source>
</evidence>
<reference evidence="5 6" key="1">
    <citation type="submission" date="2018-07" db="EMBL/GenBank/DDBJ databases">
        <title>Complete genome sequence of Psychrobacillus sp. PB01, isolated from iceberg, and comparative genome analysis of Psychrobacillus strains.</title>
        <authorList>
            <person name="Lee P.C."/>
        </authorList>
    </citation>
    <scope>NUCLEOTIDE SEQUENCE [LARGE SCALE GENOMIC DNA]</scope>
    <source>
        <strain evidence="5 6">PB01</strain>
    </source>
</reference>
<dbReference type="SUPFAM" id="SSF51182">
    <property type="entry name" value="RmlC-like cupins"/>
    <property type="match status" value="1"/>
</dbReference>
<keyword evidence="3" id="KW-0456">Lyase</keyword>
<dbReference type="EMBL" id="CP031223">
    <property type="protein sequence ID" value="QFF97587.1"/>
    <property type="molecule type" value="Genomic_DNA"/>
</dbReference>
<organism evidence="5 6">
    <name type="scientific">Psychrobacillus glaciei</name>
    <dbReference type="NCBI Taxonomy" id="2283160"/>
    <lineage>
        <taxon>Bacteria</taxon>
        <taxon>Bacillati</taxon>
        <taxon>Bacillota</taxon>
        <taxon>Bacilli</taxon>
        <taxon>Bacillales</taxon>
        <taxon>Bacillaceae</taxon>
        <taxon>Psychrobacillus</taxon>
    </lineage>
</organism>
<dbReference type="Pfam" id="PF04115">
    <property type="entry name" value="Ureidogly_lyase"/>
    <property type="match status" value="1"/>
</dbReference>
<dbReference type="InterPro" id="IPR024060">
    <property type="entry name" value="Ureidoglycolate_lyase_dom_sf"/>
</dbReference>
<dbReference type="RefSeq" id="WP_151698533.1">
    <property type="nucleotide sequence ID" value="NZ_CP031223.1"/>
</dbReference>
<comment type="subunit">
    <text evidence="1">Homodimer.</text>
</comment>
<dbReference type="GO" id="GO:0000256">
    <property type="term" value="P:allantoin catabolic process"/>
    <property type="evidence" value="ECO:0007669"/>
    <property type="project" value="InterPro"/>
</dbReference>
<keyword evidence="2" id="KW-0659">Purine metabolism</keyword>
<evidence type="ECO:0000313" key="6">
    <source>
        <dbReference type="Proteomes" id="UP000325517"/>
    </source>
</evidence>
<dbReference type="KEGG" id="psyo:PB01_01470"/>
<dbReference type="AlphaFoldDB" id="A0A5J6SN03"/>
<dbReference type="GO" id="GO:0006144">
    <property type="term" value="P:purine nucleobase metabolic process"/>
    <property type="evidence" value="ECO:0007669"/>
    <property type="project" value="UniProtKB-KW"/>
</dbReference>
<dbReference type="InterPro" id="IPR011051">
    <property type="entry name" value="RmlC_Cupin_sf"/>
</dbReference>
<evidence type="ECO:0008006" key="7">
    <source>
        <dbReference type="Google" id="ProtNLM"/>
    </source>
</evidence>
<dbReference type="GO" id="GO:0004848">
    <property type="term" value="F:ureidoglycolate hydrolase activity"/>
    <property type="evidence" value="ECO:0007669"/>
    <property type="project" value="InterPro"/>
</dbReference>
<dbReference type="Gene3D" id="2.60.120.480">
    <property type="entry name" value="Ureidoglycolate hydrolase"/>
    <property type="match status" value="1"/>
</dbReference>
<dbReference type="GO" id="GO:0050385">
    <property type="term" value="F:ureidoglycolate lyase activity"/>
    <property type="evidence" value="ECO:0007669"/>
    <property type="project" value="UniProtKB-EC"/>
</dbReference>
<keyword evidence="6" id="KW-1185">Reference proteome</keyword>
<evidence type="ECO:0000256" key="2">
    <source>
        <dbReference type="ARBA" id="ARBA00022631"/>
    </source>
</evidence>
<evidence type="ECO:0000256" key="1">
    <source>
        <dbReference type="ARBA" id="ARBA00011738"/>
    </source>
</evidence>
<evidence type="ECO:0000256" key="4">
    <source>
        <dbReference type="ARBA" id="ARBA00047684"/>
    </source>
</evidence>
<comment type="catalytic activity">
    <reaction evidence="4">
        <text>(S)-ureidoglycolate = urea + glyoxylate</text>
        <dbReference type="Rhea" id="RHEA:11304"/>
        <dbReference type="ChEBI" id="CHEBI:16199"/>
        <dbReference type="ChEBI" id="CHEBI:36655"/>
        <dbReference type="ChEBI" id="CHEBI:57296"/>
        <dbReference type="EC" id="4.3.2.3"/>
    </reaction>
</comment>
<dbReference type="InterPro" id="IPR007247">
    <property type="entry name" value="Ureidogly_lyase"/>
</dbReference>
<sequence length="162" mass="18030">MKIIAQPVSSIDFSEYGKYYNMSNQPHNVVLSEGDGWKDSMTDSPLIHSEGHLGLTVGSPLPCKTYKMERHLHTEEALFCMADPIVLAIANSGNRQYPRAEDIKAIIIHPGEVVVLKEGIWHDACHGIDGVVPYYWFAQVLDTPTEWIEIADGPVEIRVAAD</sequence>
<name>A0A5J6SN03_9BACI</name>
<proteinExistence type="predicted"/>
<accession>A0A5J6SN03</accession>
<dbReference type="OrthoDB" id="9804602at2"/>